<organism evidence="4 5">
    <name type="scientific">Parapusillimonas granuli</name>
    <dbReference type="NCBI Taxonomy" id="380911"/>
    <lineage>
        <taxon>Bacteria</taxon>
        <taxon>Pseudomonadati</taxon>
        <taxon>Pseudomonadota</taxon>
        <taxon>Betaproteobacteria</taxon>
        <taxon>Burkholderiales</taxon>
        <taxon>Alcaligenaceae</taxon>
        <taxon>Parapusillimonas</taxon>
    </lineage>
</organism>
<keyword evidence="2" id="KW-0354">Hemolysis</keyword>
<dbReference type="PANTHER" id="PTHR30203">
    <property type="entry name" value="OUTER MEMBRANE CATION EFFLUX PROTEIN"/>
    <property type="match status" value="1"/>
</dbReference>
<comment type="subcellular location">
    <subcellularLocation>
        <location evidence="2">Cell outer membrane</location>
        <topology evidence="2">Peripheral membrane protein</topology>
    </subcellularLocation>
</comment>
<keyword evidence="2" id="KW-0813">Transport</keyword>
<keyword evidence="2" id="KW-0472">Membrane</keyword>
<dbReference type="GO" id="GO:0009279">
    <property type="term" value="C:cell outer membrane"/>
    <property type="evidence" value="ECO:0007669"/>
    <property type="project" value="UniProtKB-SubCell"/>
</dbReference>
<dbReference type="GO" id="GO:0015562">
    <property type="term" value="F:efflux transmembrane transporter activity"/>
    <property type="evidence" value="ECO:0007669"/>
    <property type="project" value="InterPro"/>
</dbReference>
<dbReference type="AlphaFoldDB" id="A0A853FVE5"/>
<gene>
    <name evidence="4" type="ORF">H0A72_11700</name>
</gene>
<evidence type="ECO:0000256" key="1">
    <source>
        <dbReference type="ARBA" id="ARBA00007613"/>
    </source>
</evidence>
<accession>A0A853FVE5</accession>
<evidence type="ECO:0000313" key="5">
    <source>
        <dbReference type="Proteomes" id="UP000559809"/>
    </source>
</evidence>
<comment type="similarity">
    <text evidence="1 2">Belongs to the outer membrane factor (OMF) (TC 1.B.17) family.</text>
</comment>
<dbReference type="InterPro" id="IPR003423">
    <property type="entry name" value="OMP_efflux"/>
</dbReference>
<dbReference type="PIRSF" id="PIRSF001892">
    <property type="entry name" value="CyaE"/>
    <property type="match status" value="1"/>
</dbReference>
<dbReference type="Gene3D" id="1.20.1600.10">
    <property type="entry name" value="Outer membrane efflux proteins (OEP)"/>
    <property type="match status" value="1"/>
</dbReference>
<dbReference type="GO" id="GO:0031640">
    <property type="term" value="P:killing of cells of another organism"/>
    <property type="evidence" value="ECO:0007669"/>
    <property type="project" value="UniProtKB-KW"/>
</dbReference>
<dbReference type="Proteomes" id="UP000559809">
    <property type="component" value="Unassembled WGS sequence"/>
</dbReference>
<dbReference type="InterPro" id="IPR010131">
    <property type="entry name" value="MdtP/NodT-like"/>
</dbReference>
<reference evidence="4 5" key="1">
    <citation type="submission" date="2020-07" db="EMBL/GenBank/DDBJ databases">
        <title>Taxonomic revisions and descriptions of new bacterial species based on genomic comparisons in the high-G+C-content subgroup of the family Alcaligenaceae.</title>
        <authorList>
            <person name="Szabo A."/>
            <person name="Felfoldi T."/>
        </authorList>
    </citation>
    <scope>NUCLEOTIDE SEQUENCE [LARGE SCALE GENOMIC DNA]</scope>
    <source>
        <strain evidence="4 5">LMG 24012</strain>
    </source>
</reference>
<keyword evidence="2" id="KW-0204">Cytolysis</keyword>
<dbReference type="InterPro" id="IPR028351">
    <property type="entry name" value="CyaE"/>
</dbReference>
<comment type="function">
    <text evidence="2">CyaE is necessary for transport of calmodulin-sensitive adenylate cyclase-hemolysin (cyclolysin).</text>
</comment>
<keyword evidence="2" id="KW-0998">Cell outer membrane</keyword>
<sequence>MLSIITACAVSAGCAGDALSRAPASPSQPWRPSPSAASPNEGGDASQAAPLDGFSVPADPRIAELPRGPVVDANATYSLPELIDLAQREHPSTRLAWNRARQAALAVGVSEATFLPMLSANVIGGWQRTSTPSPLTLDGRRSDIDADLHGVAPFLAIEWLLFDFGQRRALAKGAEHASYAANVLFNGAHQKIIHDVTHAYYTHAAAGARLRIAKEALANSRQVREAVEQRLKGGLATTVELALARQQVAQTVLRVANAEGLERNAYQSLLAAAGLPPTSKIHVGGLEQRTLPRAAPALTDEAIRTALSRRPDLQASYAALGMAETGVAAAEADFMPKVYLAAVAGGNRTSFEAAHLPALRHRSSNSAVLLGVTLPLYDAGLRAARLKDAEIHVDNAKRIFQKAQQDAVREIVMAQDVLHSALASYYAADELTRTASIAYDAALEAYRHGVGTATVAIEAATGLLDARSAHSDAHAASLSAAANLAFVMGAMTVHRDSWLEQPGPETHLER</sequence>
<feature type="region of interest" description="Disordered" evidence="3">
    <location>
        <begin position="20"/>
        <end position="58"/>
    </location>
</feature>
<protein>
    <recommendedName>
        <fullName evidence="2">Protein CyaE</fullName>
    </recommendedName>
</protein>
<dbReference type="SUPFAM" id="SSF56954">
    <property type="entry name" value="Outer membrane efflux proteins (OEP)"/>
    <property type="match status" value="1"/>
</dbReference>
<evidence type="ECO:0000313" key="4">
    <source>
        <dbReference type="EMBL" id="NYT49974.1"/>
    </source>
</evidence>
<dbReference type="PANTHER" id="PTHR30203:SF29">
    <property type="entry name" value="PROTEIN CYAE"/>
    <property type="match status" value="1"/>
</dbReference>
<comment type="caution">
    <text evidence="4">The sequence shown here is derived from an EMBL/GenBank/DDBJ whole genome shotgun (WGS) entry which is preliminary data.</text>
</comment>
<evidence type="ECO:0000256" key="2">
    <source>
        <dbReference type="PIRNR" id="PIRNR001892"/>
    </source>
</evidence>
<keyword evidence="5" id="KW-1185">Reference proteome</keyword>
<dbReference type="Pfam" id="PF02321">
    <property type="entry name" value="OEP"/>
    <property type="match status" value="2"/>
</dbReference>
<feature type="compositionally biased region" description="Polar residues" evidence="3">
    <location>
        <begin position="25"/>
        <end position="38"/>
    </location>
</feature>
<proteinExistence type="inferred from homology"/>
<dbReference type="EMBL" id="JACCEM010000005">
    <property type="protein sequence ID" value="NYT49974.1"/>
    <property type="molecule type" value="Genomic_DNA"/>
</dbReference>
<name>A0A853FVE5_9BURK</name>
<evidence type="ECO:0000256" key="3">
    <source>
        <dbReference type="SAM" id="MobiDB-lite"/>
    </source>
</evidence>